<gene>
    <name evidence="1" type="ORF">KDA82_31065</name>
</gene>
<proteinExistence type="predicted"/>
<reference evidence="1" key="1">
    <citation type="submission" date="2021-04" db="EMBL/GenBank/DDBJ databases">
        <title>Sequencing of actinobacteria type strains.</title>
        <authorList>
            <person name="Nguyen G.-S."/>
            <person name="Wentzel A."/>
        </authorList>
    </citation>
    <scope>NUCLEOTIDE SEQUENCE</scope>
    <source>
        <strain evidence="1">DSM 42095</strain>
    </source>
</reference>
<evidence type="ECO:0000313" key="1">
    <source>
        <dbReference type="EMBL" id="MBR7677356.1"/>
    </source>
</evidence>
<dbReference type="AlphaFoldDB" id="A0A8T4IYB4"/>
<evidence type="ECO:0000313" key="2">
    <source>
        <dbReference type="Proteomes" id="UP000675554"/>
    </source>
</evidence>
<accession>A0A8T4IYB4</accession>
<dbReference type="EMBL" id="JAGSMN010000898">
    <property type="protein sequence ID" value="MBR7677356.1"/>
    <property type="molecule type" value="Genomic_DNA"/>
</dbReference>
<name>A0A8T4IYB4_9ACTN</name>
<protein>
    <submittedName>
        <fullName evidence="1">Uncharacterized protein</fullName>
    </submittedName>
</protein>
<organism evidence="1 2">
    <name type="scientific">Streptomyces daliensis</name>
    <dbReference type="NCBI Taxonomy" id="299421"/>
    <lineage>
        <taxon>Bacteria</taxon>
        <taxon>Bacillati</taxon>
        <taxon>Actinomycetota</taxon>
        <taxon>Actinomycetes</taxon>
        <taxon>Kitasatosporales</taxon>
        <taxon>Streptomycetaceae</taxon>
        <taxon>Streptomyces</taxon>
    </lineage>
</organism>
<keyword evidence="2" id="KW-1185">Reference proteome</keyword>
<comment type="caution">
    <text evidence="1">The sequence shown here is derived from an EMBL/GenBank/DDBJ whole genome shotgun (WGS) entry which is preliminary data.</text>
</comment>
<sequence length="161" mass="16881">MADLAEVIRTLLAVDVGRDTRVRLCPGLFDVVVTASGLLARSAVALMDAIQDGCGPVIEDPATGWLYWLVRPGSSATWQPHTHAVCLGAPHTIILPSLARSTPPGPYWLRPSASDRLVPVGGLRQALDALRPEPAPHAALAHQLGITTPSPYDNGQGAACA</sequence>
<dbReference type="Proteomes" id="UP000675554">
    <property type="component" value="Unassembled WGS sequence"/>
</dbReference>